<organism evidence="12 13">
    <name type="scientific">Micavibrio aeruginosavorus</name>
    <dbReference type="NCBI Taxonomy" id="349221"/>
    <lineage>
        <taxon>Bacteria</taxon>
        <taxon>Pseudomonadati</taxon>
        <taxon>Bdellovibrionota</taxon>
        <taxon>Bdellovibrionia</taxon>
        <taxon>Bdellovibrionales</taxon>
        <taxon>Pseudobdellovibrionaceae</taxon>
        <taxon>Micavibrio</taxon>
    </lineage>
</organism>
<keyword evidence="4 10" id="KW-1003">Cell membrane</keyword>
<comment type="subcellular location">
    <subcellularLocation>
        <location evidence="2">Cell membrane</location>
        <topology evidence="2">Single-pass membrane protein</topology>
    </subcellularLocation>
</comment>
<feature type="region of interest" description="Disordered" evidence="11">
    <location>
        <begin position="70"/>
        <end position="107"/>
    </location>
</feature>
<evidence type="ECO:0000313" key="13">
    <source>
        <dbReference type="Proteomes" id="UP000595362"/>
    </source>
</evidence>
<evidence type="ECO:0000256" key="1">
    <source>
        <dbReference type="ARBA" id="ARBA00002254"/>
    </source>
</evidence>
<proteinExistence type="inferred from homology"/>
<feature type="compositionally biased region" description="Basic and acidic residues" evidence="11">
    <location>
        <begin position="70"/>
        <end position="99"/>
    </location>
</feature>
<dbReference type="Pfam" id="PF03748">
    <property type="entry name" value="FliL"/>
    <property type="match status" value="1"/>
</dbReference>
<comment type="similarity">
    <text evidence="3 10">Belongs to the FliL family.</text>
</comment>
<evidence type="ECO:0000256" key="10">
    <source>
        <dbReference type="RuleBase" id="RU364125"/>
    </source>
</evidence>
<feature type="region of interest" description="Disordered" evidence="11">
    <location>
        <begin position="1"/>
        <end position="25"/>
    </location>
</feature>
<feature type="compositionally biased region" description="Basic and acidic residues" evidence="11">
    <location>
        <begin position="1"/>
        <end position="15"/>
    </location>
</feature>
<keyword evidence="5 10" id="KW-0145">Chemotaxis</keyword>
<evidence type="ECO:0000256" key="8">
    <source>
        <dbReference type="ARBA" id="ARBA00022989"/>
    </source>
</evidence>
<evidence type="ECO:0000256" key="9">
    <source>
        <dbReference type="ARBA" id="ARBA00023136"/>
    </source>
</evidence>
<evidence type="ECO:0000256" key="7">
    <source>
        <dbReference type="ARBA" id="ARBA00022779"/>
    </source>
</evidence>
<protein>
    <recommendedName>
        <fullName evidence="10">Flagellar protein FliL</fullName>
    </recommendedName>
</protein>
<name>A0A7T5R1K7_9BACT</name>
<evidence type="ECO:0000256" key="2">
    <source>
        <dbReference type="ARBA" id="ARBA00004162"/>
    </source>
</evidence>
<keyword evidence="12" id="KW-0282">Flagellum</keyword>
<gene>
    <name evidence="12" type="ORF">HYS17_10250</name>
</gene>
<evidence type="ECO:0000256" key="11">
    <source>
        <dbReference type="SAM" id="MobiDB-lite"/>
    </source>
</evidence>
<accession>A0A7T5R1K7</accession>
<keyword evidence="12" id="KW-0969">Cilium</keyword>
<dbReference type="GO" id="GO:0009425">
    <property type="term" value="C:bacterial-type flagellum basal body"/>
    <property type="evidence" value="ECO:0007669"/>
    <property type="project" value="InterPro"/>
</dbReference>
<dbReference type="PANTHER" id="PTHR35091">
    <property type="entry name" value="FLAGELLAR PROTEIN FLIL"/>
    <property type="match status" value="1"/>
</dbReference>
<keyword evidence="7 10" id="KW-0283">Flagellar rotation</keyword>
<keyword evidence="9 10" id="KW-0472">Membrane</keyword>
<evidence type="ECO:0000256" key="5">
    <source>
        <dbReference type="ARBA" id="ARBA00022500"/>
    </source>
</evidence>
<dbReference type="Proteomes" id="UP000595362">
    <property type="component" value="Chromosome"/>
</dbReference>
<dbReference type="GO" id="GO:0005886">
    <property type="term" value="C:plasma membrane"/>
    <property type="evidence" value="ECO:0007669"/>
    <property type="project" value="UniProtKB-SubCell"/>
</dbReference>
<dbReference type="PANTHER" id="PTHR35091:SF2">
    <property type="entry name" value="FLAGELLAR PROTEIN FLIL"/>
    <property type="match status" value="1"/>
</dbReference>
<dbReference type="EMBL" id="CP066681">
    <property type="protein sequence ID" value="QQG35867.1"/>
    <property type="molecule type" value="Genomic_DNA"/>
</dbReference>
<evidence type="ECO:0000256" key="3">
    <source>
        <dbReference type="ARBA" id="ARBA00008281"/>
    </source>
</evidence>
<evidence type="ECO:0000256" key="6">
    <source>
        <dbReference type="ARBA" id="ARBA00022692"/>
    </source>
</evidence>
<evidence type="ECO:0000256" key="4">
    <source>
        <dbReference type="ARBA" id="ARBA00022475"/>
    </source>
</evidence>
<dbReference type="GO" id="GO:0006935">
    <property type="term" value="P:chemotaxis"/>
    <property type="evidence" value="ECO:0007669"/>
    <property type="project" value="UniProtKB-KW"/>
</dbReference>
<dbReference type="AlphaFoldDB" id="A0A7T5R1K7"/>
<keyword evidence="6 10" id="KW-0812">Transmembrane</keyword>
<feature type="transmembrane region" description="Helical" evidence="10">
    <location>
        <begin position="35"/>
        <end position="55"/>
    </location>
</feature>
<evidence type="ECO:0000313" key="12">
    <source>
        <dbReference type="EMBL" id="QQG35867.1"/>
    </source>
</evidence>
<dbReference type="GO" id="GO:0071978">
    <property type="term" value="P:bacterial-type flagellum-dependent swarming motility"/>
    <property type="evidence" value="ECO:0007669"/>
    <property type="project" value="TreeGrafter"/>
</dbReference>
<reference evidence="12 13" key="1">
    <citation type="submission" date="2020-07" db="EMBL/GenBank/DDBJ databases">
        <title>Huge and variable diversity of episymbiotic CPR bacteria and DPANN archaea in groundwater ecosystems.</title>
        <authorList>
            <person name="He C.Y."/>
            <person name="Keren R."/>
            <person name="Whittaker M."/>
            <person name="Farag I.F."/>
            <person name="Doudna J."/>
            <person name="Cate J.H.D."/>
            <person name="Banfield J.F."/>
        </authorList>
    </citation>
    <scope>NUCLEOTIDE SEQUENCE [LARGE SCALE GENOMIC DNA]</scope>
    <source>
        <strain evidence="12">NC_groundwater_70_Ag_B-0.1um_54_66</strain>
    </source>
</reference>
<sequence>MAIKPLPEDENKTAEEGTAEGAAEGGKKKLDAKKIILFVVVPLLLLGGGGAGLYFSGMLDKFIGKGGEDAAEGEEHAAAEDGHGEKADKKKSKEKEKGGHGGAAGDSGAFVQIPNMLVNLTSEGQPRYLRLSVQLELEDPADKAAIEAVMPRVVDQFQTYLRELRVKDLRGSAGIYRLQIELLNRVNAAAYPVEVKDVLFQEILIQ</sequence>
<keyword evidence="12" id="KW-0966">Cell projection</keyword>
<dbReference type="InterPro" id="IPR005503">
    <property type="entry name" value="FliL"/>
</dbReference>
<keyword evidence="8 10" id="KW-1133">Transmembrane helix</keyword>
<comment type="function">
    <text evidence="1 10">Controls the rotational direction of flagella during chemotaxis.</text>
</comment>